<dbReference type="SUPFAM" id="SSF47741">
    <property type="entry name" value="CO dehydrogenase ISP C-domain like"/>
    <property type="match status" value="1"/>
</dbReference>
<dbReference type="PROSITE" id="PS00197">
    <property type="entry name" value="2FE2S_FER_1"/>
    <property type="match status" value="1"/>
</dbReference>
<dbReference type="Gene3D" id="3.10.20.30">
    <property type="match status" value="1"/>
</dbReference>
<evidence type="ECO:0000259" key="7">
    <source>
        <dbReference type="PROSITE" id="PS51085"/>
    </source>
</evidence>
<dbReference type="InterPro" id="IPR036010">
    <property type="entry name" value="2Fe-2S_ferredoxin-like_sf"/>
</dbReference>
<sequence length="203" mass="21233">MKTYTITVNSRQHTVRAEPDTPLLYILRDELQLNGAKFGCGLGQCGACTVIVDGAAVMSCLLPVAALGGRAVRTVEGLGSAQQPGPLQQAFIDEQAAQCGYCIAGMIMRAQALLDRNPHPGDAEIRQHMALNLCRCGTHMRILRAIHRAANHTSKPAPATNARTAGADGAHQASARTDNGADETPARGEAVTAKLAAATGGRQ</sequence>
<dbReference type="OrthoDB" id="9179439at2"/>
<reference evidence="8 9" key="1">
    <citation type="submission" date="2019-03" db="EMBL/GenBank/DDBJ databases">
        <title>Draft Genome Sequence of Duganella callidus sp. nov., a Novel Duganella Species Isolated from Cultivated Soil.</title>
        <authorList>
            <person name="Raths R."/>
            <person name="Peta V."/>
            <person name="Bucking H."/>
        </authorList>
    </citation>
    <scope>NUCLEOTIDE SEQUENCE [LARGE SCALE GENOMIC DNA]</scope>
    <source>
        <strain evidence="8 9">DN04</strain>
    </source>
</reference>
<dbReference type="InterPro" id="IPR036884">
    <property type="entry name" value="2Fe-2S-bd_dom_sf"/>
</dbReference>
<dbReference type="AlphaFoldDB" id="A0A4Y9SU13"/>
<accession>A0A4Y9SU13</accession>
<evidence type="ECO:0000256" key="6">
    <source>
        <dbReference type="SAM" id="MobiDB-lite"/>
    </source>
</evidence>
<dbReference type="GO" id="GO:0046872">
    <property type="term" value="F:metal ion binding"/>
    <property type="evidence" value="ECO:0007669"/>
    <property type="project" value="UniProtKB-KW"/>
</dbReference>
<dbReference type="InterPro" id="IPR002888">
    <property type="entry name" value="2Fe-2S-bd"/>
</dbReference>
<dbReference type="Gene3D" id="1.10.150.120">
    <property type="entry name" value="[2Fe-2S]-binding domain"/>
    <property type="match status" value="1"/>
</dbReference>
<dbReference type="InterPro" id="IPR001041">
    <property type="entry name" value="2Fe-2S_ferredoxin-type"/>
</dbReference>
<dbReference type="EMBL" id="SPVG01000046">
    <property type="protein sequence ID" value="TFW28819.1"/>
    <property type="molecule type" value="Genomic_DNA"/>
</dbReference>
<gene>
    <name evidence="8" type="ORF">E4L98_05030</name>
</gene>
<dbReference type="PROSITE" id="PS51085">
    <property type="entry name" value="2FE2S_FER_2"/>
    <property type="match status" value="1"/>
</dbReference>
<organism evidence="8 9">
    <name type="scientific">Duganella callida</name>
    <dbReference type="NCBI Taxonomy" id="2561932"/>
    <lineage>
        <taxon>Bacteria</taxon>
        <taxon>Pseudomonadati</taxon>
        <taxon>Pseudomonadota</taxon>
        <taxon>Betaproteobacteria</taxon>
        <taxon>Burkholderiales</taxon>
        <taxon>Oxalobacteraceae</taxon>
        <taxon>Telluria group</taxon>
        <taxon>Duganella</taxon>
    </lineage>
</organism>
<evidence type="ECO:0000256" key="3">
    <source>
        <dbReference type="ARBA" id="ARBA00023002"/>
    </source>
</evidence>
<evidence type="ECO:0000313" key="8">
    <source>
        <dbReference type="EMBL" id="TFW28819.1"/>
    </source>
</evidence>
<name>A0A4Y9SU13_9BURK</name>
<dbReference type="PANTHER" id="PTHR44379">
    <property type="entry name" value="OXIDOREDUCTASE WITH IRON-SULFUR SUBUNIT"/>
    <property type="match status" value="1"/>
</dbReference>
<evidence type="ECO:0000313" key="9">
    <source>
        <dbReference type="Proteomes" id="UP000297729"/>
    </source>
</evidence>
<dbReference type="GO" id="GO:0016491">
    <property type="term" value="F:oxidoreductase activity"/>
    <property type="evidence" value="ECO:0007669"/>
    <property type="project" value="UniProtKB-KW"/>
</dbReference>
<dbReference type="SUPFAM" id="SSF54292">
    <property type="entry name" value="2Fe-2S ferredoxin-like"/>
    <property type="match status" value="1"/>
</dbReference>
<keyword evidence="5" id="KW-0411">Iron-sulfur</keyword>
<dbReference type="InterPro" id="IPR006058">
    <property type="entry name" value="2Fe2S_fd_BS"/>
</dbReference>
<proteinExistence type="predicted"/>
<dbReference type="InterPro" id="IPR051452">
    <property type="entry name" value="Diverse_Oxidoreductases"/>
</dbReference>
<dbReference type="PANTHER" id="PTHR44379:SF6">
    <property type="entry name" value="BLR6046 PROTEIN"/>
    <property type="match status" value="1"/>
</dbReference>
<dbReference type="CDD" id="cd00207">
    <property type="entry name" value="fer2"/>
    <property type="match status" value="1"/>
</dbReference>
<feature type="domain" description="2Fe-2S ferredoxin-type" evidence="7">
    <location>
        <begin position="2"/>
        <end position="78"/>
    </location>
</feature>
<keyword evidence="3" id="KW-0560">Oxidoreductase</keyword>
<dbReference type="Pfam" id="PF01799">
    <property type="entry name" value="Fer2_2"/>
    <property type="match status" value="1"/>
</dbReference>
<evidence type="ECO:0000256" key="1">
    <source>
        <dbReference type="ARBA" id="ARBA00022714"/>
    </source>
</evidence>
<dbReference type="GO" id="GO:0051537">
    <property type="term" value="F:2 iron, 2 sulfur cluster binding"/>
    <property type="evidence" value="ECO:0007669"/>
    <property type="project" value="UniProtKB-KW"/>
</dbReference>
<keyword evidence="9" id="KW-1185">Reference proteome</keyword>
<keyword evidence="2" id="KW-0479">Metal-binding</keyword>
<dbReference type="Pfam" id="PF00111">
    <property type="entry name" value="Fer2"/>
    <property type="match status" value="1"/>
</dbReference>
<evidence type="ECO:0000256" key="4">
    <source>
        <dbReference type="ARBA" id="ARBA00023004"/>
    </source>
</evidence>
<evidence type="ECO:0000256" key="5">
    <source>
        <dbReference type="ARBA" id="ARBA00023014"/>
    </source>
</evidence>
<evidence type="ECO:0000256" key="2">
    <source>
        <dbReference type="ARBA" id="ARBA00022723"/>
    </source>
</evidence>
<dbReference type="Proteomes" id="UP000297729">
    <property type="component" value="Unassembled WGS sequence"/>
</dbReference>
<dbReference type="InterPro" id="IPR012675">
    <property type="entry name" value="Beta-grasp_dom_sf"/>
</dbReference>
<keyword evidence="1" id="KW-0001">2Fe-2S</keyword>
<keyword evidence="4" id="KW-0408">Iron</keyword>
<protein>
    <submittedName>
        <fullName evidence="8">(2Fe-2S)-binding protein</fullName>
    </submittedName>
</protein>
<feature type="region of interest" description="Disordered" evidence="6">
    <location>
        <begin position="151"/>
        <end position="188"/>
    </location>
</feature>
<comment type="caution">
    <text evidence="8">The sequence shown here is derived from an EMBL/GenBank/DDBJ whole genome shotgun (WGS) entry which is preliminary data.</text>
</comment>